<accession>A0ABT8S0W3</accession>
<dbReference type="PANTHER" id="PTHR30404">
    <property type="entry name" value="N-ACETYLMURAMOYL-L-ALANINE AMIDASE"/>
    <property type="match status" value="1"/>
</dbReference>
<evidence type="ECO:0000313" key="7">
    <source>
        <dbReference type="Proteomes" id="UP001169027"/>
    </source>
</evidence>
<sequence length="269" mass="29297">MRTIRRALAWLWPLLLAASPAGACDSAGFAIAIDPGHTRTSPGATSARGVPEVQFNVQLAEVVLRELRRAGFEQSFLTVEDQAPITLPERAARAEAQHARLFLSLHHDSVQPQYMSDWVYEGRAQRYSDRFSGYSLFVSARNADEARSLRMAELLGAEFRRRALAPTLHHAEPITGENRPLLDPALGIYRFDDLVVLKRASMPAVLIEAGLIVNRADELQLDSASFRQTLAEAITAAARQFCDEAPAAPAGVAVRSKASSAARASPAAR</sequence>
<evidence type="ECO:0000256" key="1">
    <source>
        <dbReference type="ARBA" id="ARBA00001561"/>
    </source>
</evidence>
<feature type="domain" description="MurNAc-LAA" evidence="5">
    <location>
        <begin position="91"/>
        <end position="239"/>
    </location>
</feature>
<protein>
    <recommendedName>
        <fullName evidence="2">N-acetylmuramoyl-L-alanine amidase</fullName>
        <ecNumber evidence="2">3.5.1.28</ecNumber>
    </recommendedName>
</protein>
<dbReference type="EMBL" id="JAUKVY010000005">
    <property type="protein sequence ID" value="MDO1532572.1"/>
    <property type="molecule type" value="Genomic_DNA"/>
</dbReference>
<evidence type="ECO:0000256" key="3">
    <source>
        <dbReference type="ARBA" id="ARBA00022801"/>
    </source>
</evidence>
<gene>
    <name evidence="6" type="ORF">Q2T77_09760</name>
</gene>
<evidence type="ECO:0000256" key="2">
    <source>
        <dbReference type="ARBA" id="ARBA00011901"/>
    </source>
</evidence>
<evidence type="ECO:0000259" key="5">
    <source>
        <dbReference type="SMART" id="SM00646"/>
    </source>
</evidence>
<organism evidence="6 7">
    <name type="scientific">Variovorax ginsengisoli</name>
    <dbReference type="NCBI Taxonomy" id="363844"/>
    <lineage>
        <taxon>Bacteria</taxon>
        <taxon>Pseudomonadati</taxon>
        <taxon>Pseudomonadota</taxon>
        <taxon>Betaproteobacteria</taxon>
        <taxon>Burkholderiales</taxon>
        <taxon>Comamonadaceae</taxon>
        <taxon>Variovorax</taxon>
    </lineage>
</organism>
<dbReference type="InterPro" id="IPR002508">
    <property type="entry name" value="MurNAc-LAA_cat"/>
</dbReference>
<dbReference type="PANTHER" id="PTHR30404:SF0">
    <property type="entry name" value="N-ACETYLMURAMOYL-L-ALANINE AMIDASE AMIC"/>
    <property type="match status" value="1"/>
</dbReference>
<dbReference type="RefSeq" id="WP_301807400.1">
    <property type="nucleotide sequence ID" value="NZ_JAUJZH010000005.1"/>
</dbReference>
<feature type="signal peptide" evidence="4">
    <location>
        <begin position="1"/>
        <end position="23"/>
    </location>
</feature>
<dbReference type="Proteomes" id="UP001169027">
    <property type="component" value="Unassembled WGS sequence"/>
</dbReference>
<evidence type="ECO:0000256" key="4">
    <source>
        <dbReference type="SAM" id="SignalP"/>
    </source>
</evidence>
<keyword evidence="4" id="KW-0732">Signal</keyword>
<dbReference type="InterPro" id="IPR050695">
    <property type="entry name" value="N-acetylmuramoyl_amidase_3"/>
</dbReference>
<dbReference type="CDD" id="cd02696">
    <property type="entry name" value="MurNAc-LAA"/>
    <property type="match status" value="1"/>
</dbReference>
<comment type="catalytic activity">
    <reaction evidence="1">
        <text>Hydrolyzes the link between N-acetylmuramoyl residues and L-amino acid residues in certain cell-wall glycopeptides.</text>
        <dbReference type="EC" id="3.5.1.28"/>
    </reaction>
</comment>
<comment type="caution">
    <text evidence="6">The sequence shown here is derived from an EMBL/GenBank/DDBJ whole genome shotgun (WGS) entry which is preliminary data.</text>
</comment>
<name>A0ABT8S0W3_9BURK</name>
<dbReference type="EC" id="3.5.1.28" evidence="2"/>
<keyword evidence="3 6" id="KW-0378">Hydrolase</keyword>
<feature type="chain" id="PRO_5045251574" description="N-acetylmuramoyl-L-alanine amidase" evidence="4">
    <location>
        <begin position="24"/>
        <end position="269"/>
    </location>
</feature>
<dbReference type="SMART" id="SM00646">
    <property type="entry name" value="Ami_3"/>
    <property type="match status" value="1"/>
</dbReference>
<proteinExistence type="predicted"/>
<keyword evidence="7" id="KW-1185">Reference proteome</keyword>
<reference evidence="6" key="1">
    <citation type="submission" date="2023-06" db="EMBL/GenBank/DDBJ databases">
        <authorList>
            <person name="Jiang Y."/>
            <person name="Liu Q."/>
        </authorList>
    </citation>
    <scope>NUCLEOTIDE SEQUENCE</scope>
    <source>
        <strain evidence="6">CGMCC 1.12090</strain>
    </source>
</reference>
<evidence type="ECO:0000313" key="6">
    <source>
        <dbReference type="EMBL" id="MDO1532572.1"/>
    </source>
</evidence>
<dbReference type="Gene3D" id="3.40.630.40">
    <property type="entry name" value="Zn-dependent exopeptidases"/>
    <property type="match status" value="1"/>
</dbReference>
<dbReference type="SUPFAM" id="SSF53187">
    <property type="entry name" value="Zn-dependent exopeptidases"/>
    <property type="match status" value="1"/>
</dbReference>
<dbReference type="GO" id="GO:0008745">
    <property type="term" value="F:N-acetylmuramoyl-L-alanine amidase activity"/>
    <property type="evidence" value="ECO:0007669"/>
    <property type="project" value="UniProtKB-EC"/>
</dbReference>
<dbReference type="Pfam" id="PF01520">
    <property type="entry name" value="Amidase_3"/>
    <property type="match status" value="1"/>
</dbReference>